<keyword evidence="5" id="KW-0336">GPI-anchor</keyword>
<sequence length="103" mass="10387">MKFSVAIVAALTSIVYAAPSQIFARANTPECDAAVEAVPECGRQCILDAAAKLGYPADSFGDMCVDFARVRSGAAICVLTKCGLQASAVLNAATAACAVCAPA</sequence>
<evidence type="ECO:0000256" key="5">
    <source>
        <dbReference type="ARBA" id="ARBA00022622"/>
    </source>
</evidence>
<keyword evidence="12" id="KW-1185">Reference proteome</keyword>
<proteinExistence type="inferred from homology"/>
<evidence type="ECO:0000313" key="11">
    <source>
        <dbReference type="EMBL" id="KAK4214609.1"/>
    </source>
</evidence>
<comment type="similarity">
    <text evidence="3">Belongs to the RBT5 family.</text>
</comment>
<dbReference type="InterPro" id="IPR008427">
    <property type="entry name" value="Extracellular_membr_CFEM_dom"/>
</dbReference>
<protein>
    <recommendedName>
        <fullName evidence="10">CFEM domain-containing protein</fullName>
    </recommendedName>
</protein>
<comment type="caution">
    <text evidence="11">The sequence shown here is derived from an EMBL/GenBank/DDBJ whole genome shotgun (WGS) entry which is preliminary data.</text>
</comment>
<comment type="subcellular location">
    <subcellularLocation>
        <location evidence="1">Membrane</location>
        <topology evidence="1">Lipid-anchor</topology>
        <topology evidence="1">GPI-anchor</topology>
    </subcellularLocation>
    <subcellularLocation>
        <location evidence="2">Secreted</location>
    </subcellularLocation>
</comment>
<evidence type="ECO:0000313" key="12">
    <source>
        <dbReference type="Proteomes" id="UP001301769"/>
    </source>
</evidence>
<evidence type="ECO:0000256" key="1">
    <source>
        <dbReference type="ARBA" id="ARBA00004589"/>
    </source>
</evidence>
<evidence type="ECO:0000256" key="7">
    <source>
        <dbReference type="ARBA" id="ARBA00023157"/>
    </source>
</evidence>
<reference evidence="11" key="2">
    <citation type="submission" date="2023-05" db="EMBL/GenBank/DDBJ databases">
        <authorList>
            <consortium name="Lawrence Berkeley National Laboratory"/>
            <person name="Steindorff A."/>
            <person name="Hensen N."/>
            <person name="Bonometti L."/>
            <person name="Westerberg I."/>
            <person name="Brannstrom I.O."/>
            <person name="Guillou S."/>
            <person name="Cros-Aarteil S."/>
            <person name="Calhoun S."/>
            <person name="Haridas S."/>
            <person name="Kuo A."/>
            <person name="Mondo S."/>
            <person name="Pangilinan J."/>
            <person name="Riley R."/>
            <person name="Labutti K."/>
            <person name="Andreopoulos B."/>
            <person name="Lipzen A."/>
            <person name="Chen C."/>
            <person name="Yanf M."/>
            <person name="Daum C."/>
            <person name="Ng V."/>
            <person name="Clum A."/>
            <person name="Ohm R."/>
            <person name="Martin F."/>
            <person name="Silar P."/>
            <person name="Natvig D."/>
            <person name="Lalanne C."/>
            <person name="Gautier V."/>
            <person name="Ament-Velasquez S.L."/>
            <person name="Kruys A."/>
            <person name="Hutchinson M.I."/>
            <person name="Powell A.J."/>
            <person name="Barry K."/>
            <person name="Miller A.N."/>
            <person name="Grigoriev I.V."/>
            <person name="Debuchy R."/>
            <person name="Gladieux P."/>
            <person name="Thoren M.H."/>
            <person name="Johannesson H."/>
        </authorList>
    </citation>
    <scope>NUCLEOTIDE SEQUENCE</scope>
    <source>
        <strain evidence="11">PSN293</strain>
    </source>
</reference>
<keyword evidence="8" id="KW-0449">Lipoprotein</keyword>
<name>A0AAN6Y8H6_9PEZI</name>
<evidence type="ECO:0000256" key="9">
    <source>
        <dbReference type="SAM" id="SignalP"/>
    </source>
</evidence>
<evidence type="ECO:0000259" key="10">
    <source>
        <dbReference type="Pfam" id="PF05730"/>
    </source>
</evidence>
<dbReference type="Proteomes" id="UP001301769">
    <property type="component" value="Unassembled WGS sequence"/>
</dbReference>
<accession>A0AAN6Y8H6</accession>
<gene>
    <name evidence="11" type="ORF">QBC37DRAFT_372859</name>
</gene>
<dbReference type="GO" id="GO:0098552">
    <property type="term" value="C:side of membrane"/>
    <property type="evidence" value="ECO:0007669"/>
    <property type="project" value="UniProtKB-KW"/>
</dbReference>
<feature type="signal peptide" evidence="9">
    <location>
        <begin position="1"/>
        <end position="17"/>
    </location>
</feature>
<dbReference type="AlphaFoldDB" id="A0AAN6Y8H6"/>
<dbReference type="Pfam" id="PF05730">
    <property type="entry name" value="CFEM"/>
    <property type="match status" value="1"/>
</dbReference>
<keyword evidence="5" id="KW-0472">Membrane</keyword>
<keyword evidence="5" id="KW-0325">Glycoprotein</keyword>
<feature type="chain" id="PRO_5043044466" description="CFEM domain-containing protein" evidence="9">
    <location>
        <begin position="18"/>
        <end position="103"/>
    </location>
</feature>
<evidence type="ECO:0000256" key="4">
    <source>
        <dbReference type="ARBA" id="ARBA00022525"/>
    </source>
</evidence>
<organism evidence="11 12">
    <name type="scientific">Rhypophila decipiens</name>
    <dbReference type="NCBI Taxonomy" id="261697"/>
    <lineage>
        <taxon>Eukaryota</taxon>
        <taxon>Fungi</taxon>
        <taxon>Dikarya</taxon>
        <taxon>Ascomycota</taxon>
        <taxon>Pezizomycotina</taxon>
        <taxon>Sordariomycetes</taxon>
        <taxon>Sordariomycetidae</taxon>
        <taxon>Sordariales</taxon>
        <taxon>Naviculisporaceae</taxon>
        <taxon>Rhypophila</taxon>
    </lineage>
</organism>
<evidence type="ECO:0000256" key="8">
    <source>
        <dbReference type="ARBA" id="ARBA00023288"/>
    </source>
</evidence>
<keyword evidence="4" id="KW-0964">Secreted</keyword>
<evidence type="ECO:0000256" key="3">
    <source>
        <dbReference type="ARBA" id="ARBA00010031"/>
    </source>
</evidence>
<keyword evidence="7" id="KW-1015">Disulfide bond</keyword>
<evidence type="ECO:0000256" key="2">
    <source>
        <dbReference type="ARBA" id="ARBA00004613"/>
    </source>
</evidence>
<dbReference type="EMBL" id="MU858091">
    <property type="protein sequence ID" value="KAK4214609.1"/>
    <property type="molecule type" value="Genomic_DNA"/>
</dbReference>
<feature type="domain" description="CFEM" evidence="10">
    <location>
        <begin position="35"/>
        <end position="98"/>
    </location>
</feature>
<keyword evidence="6 9" id="KW-0732">Signal</keyword>
<dbReference type="GO" id="GO:0005576">
    <property type="term" value="C:extracellular region"/>
    <property type="evidence" value="ECO:0007669"/>
    <property type="project" value="UniProtKB-SubCell"/>
</dbReference>
<evidence type="ECO:0000256" key="6">
    <source>
        <dbReference type="ARBA" id="ARBA00022729"/>
    </source>
</evidence>
<reference evidence="11" key="1">
    <citation type="journal article" date="2023" name="Mol. Phylogenet. Evol.">
        <title>Genome-scale phylogeny and comparative genomics of the fungal order Sordariales.</title>
        <authorList>
            <person name="Hensen N."/>
            <person name="Bonometti L."/>
            <person name="Westerberg I."/>
            <person name="Brannstrom I.O."/>
            <person name="Guillou S."/>
            <person name="Cros-Aarteil S."/>
            <person name="Calhoun S."/>
            <person name="Haridas S."/>
            <person name="Kuo A."/>
            <person name="Mondo S."/>
            <person name="Pangilinan J."/>
            <person name="Riley R."/>
            <person name="LaButti K."/>
            <person name="Andreopoulos B."/>
            <person name="Lipzen A."/>
            <person name="Chen C."/>
            <person name="Yan M."/>
            <person name="Daum C."/>
            <person name="Ng V."/>
            <person name="Clum A."/>
            <person name="Steindorff A."/>
            <person name="Ohm R.A."/>
            <person name="Martin F."/>
            <person name="Silar P."/>
            <person name="Natvig D.O."/>
            <person name="Lalanne C."/>
            <person name="Gautier V."/>
            <person name="Ament-Velasquez S.L."/>
            <person name="Kruys A."/>
            <person name="Hutchinson M.I."/>
            <person name="Powell A.J."/>
            <person name="Barry K."/>
            <person name="Miller A.N."/>
            <person name="Grigoriev I.V."/>
            <person name="Debuchy R."/>
            <person name="Gladieux P."/>
            <person name="Hiltunen Thoren M."/>
            <person name="Johannesson H."/>
        </authorList>
    </citation>
    <scope>NUCLEOTIDE SEQUENCE</scope>
    <source>
        <strain evidence="11">PSN293</strain>
    </source>
</reference>